<evidence type="ECO:0000259" key="7">
    <source>
        <dbReference type="Pfam" id="PF20239"/>
    </source>
</evidence>
<protein>
    <submittedName>
        <fullName evidence="8">RNA polymerase sigma-70 factor, ECF subfamily</fullName>
    </submittedName>
</protein>
<organism evidence="8 9">
    <name type="scientific">Cellulomonas marina</name>
    <dbReference type="NCBI Taxonomy" id="988821"/>
    <lineage>
        <taxon>Bacteria</taxon>
        <taxon>Bacillati</taxon>
        <taxon>Actinomycetota</taxon>
        <taxon>Actinomycetes</taxon>
        <taxon>Micrococcales</taxon>
        <taxon>Cellulomonadaceae</taxon>
        <taxon>Cellulomonas</taxon>
    </lineage>
</organism>
<dbReference type="InterPro" id="IPR007627">
    <property type="entry name" value="RNA_pol_sigma70_r2"/>
</dbReference>
<dbReference type="Proteomes" id="UP000199012">
    <property type="component" value="Unassembled WGS sequence"/>
</dbReference>
<dbReference type="Gene3D" id="1.10.1740.10">
    <property type="match status" value="1"/>
</dbReference>
<sequence>MADAPVADTSVAAALARAVATDHARVMAAVIATVVDWQVAEDAVQDACERALTAWAREGVPANPAGWLVTTARRRGIDLLRRAGGRRATLQRYGVAVERGLLEPAGPGEAEDPDERVGDDRLRLVLTCAHSVLPLGSRVALTLRTVLGWTPDEIARAFLVSEAAVAKRLVRARAALASSGLPYRVPGPAELPERVDGVLAVVYLVFTEGYADPASRGALAPEAVRLARLVRDLLDPARPERLEASGLLALLLAQHARHGARVGPDGGTVPLDRQDRSLWDRAALAEAEGLVADVLQHAAHSRRPVGRYTLQAAIALEHDRPSTAQETDWVRIARLHELLNRLDDVPAQRIAWAVAVGRAEGPERGLAVLDGVRRGERLHLLHAARGDLLEAAGRCDEAAAAYARAAELAPGEVEGRVLRARSEGLARGPVTAGPGAA</sequence>
<evidence type="ECO:0000256" key="2">
    <source>
        <dbReference type="ARBA" id="ARBA00023015"/>
    </source>
</evidence>
<dbReference type="InterPro" id="IPR013249">
    <property type="entry name" value="RNA_pol_sigma70_r4_t2"/>
</dbReference>
<gene>
    <name evidence="8" type="ORF">SAMN05421867_107144</name>
</gene>
<evidence type="ECO:0000313" key="8">
    <source>
        <dbReference type="EMBL" id="SFB12251.1"/>
    </source>
</evidence>
<evidence type="ECO:0000256" key="3">
    <source>
        <dbReference type="ARBA" id="ARBA00023082"/>
    </source>
</evidence>
<keyword evidence="3" id="KW-0731">Sigma factor</keyword>
<feature type="domain" description="RNA polymerase sigma-70 region 2" evidence="5">
    <location>
        <begin position="31"/>
        <end position="84"/>
    </location>
</feature>
<keyword evidence="9" id="KW-1185">Reference proteome</keyword>
<proteinExistence type="inferred from homology"/>
<dbReference type="InterPro" id="IPR046531">
    <property type="entry name" value="DUF6596"/>
</dbReference>
<dbReference type="InterPro" id="IPR014284">
    <property type="entry name" value="RNA_pol_sigma-70_dom"/>
</dbReference>
<dbReference type="SUPFAM" id="SSF88946">
    <property type="entry name" value="Sigma2 domain of RNA polymerase sigma factors"/>
    <property type="match status" value="1"/>
</dbReference>
<dbReference type="Gene3D" id="1.10.10.10">
    <property type="entry name" value="Winged helix-like DNA-binding domain superfamily/Winged helix DNA-binding domain"/>
    <property type="match status" value="1"/>
</dbReference>
<dbReference type="Pfam" id="PF04542">
    <property type="entry name" value="Sigma70_r2"/>
    <property type="match status" value="1"/>
</dbReference>
<dbReference type="EMBL" id="FOKA01000007">
    <property type="protein sequence ID" value="SFB12251.1"/>
    <property type="molecule type" value="Genomic_DNA"/>
</dbReference>
<evidence type="ECO:0000313" key="9">
    <source>
        <dbReference type="Proteomes" id="UP000199012"/>
    </source>
</evidence>
<feature type="domain" description="RNA polymerase sigma factor 70 region 4 type 2" evidence="6">
    <location>
        <begin position="125"/>
        <end position="176"/>
    </location>
</feature>
<dbReference type="GO" id="GO:0006352">
    <property type="term" value="P:DNA-templated transcription initiation"/>
    <property type="evidence" value="ECO:0007669"/>
    <property type="project" value="InterPro"/>
</dbReference>
<name>A0A1I0YG97_9CELL</name>
<dbReference type="AlphaFoldDB" id="A0A1I0YG97"/>
<reference evidence="8 9" key="1">
    <citation type="submission" date="2016-10" db="EMBL/GenBank/DDBJ databases">
        <authorList>
            <person name="de Groot N.N."/>
        </authorList>
    </citation>
    <scope>NUCLEOTIDE SEQUENCE [LARGE SCALE GENOMIC DNA]</scope>
    <source>
        <strain evidence="8 9">CGMCC 4.6945</strain>
    </source>
</reference>
<dbReference type="NCBIfam" id="TIGR02937">
    <property type="entry name" value="sigma70-ECF"/>
    <property type="match status" value="1"/>
</dbReference>
<dbReference type="STRING" id="988821.SAMN05421867_107144"/>
<dbReference type="InterPro" id="IPR013324">
    <property type="entry name" value="RNA_pol_sigma_r3/r4-like"/>
</dbReference>
<comment type="similarity">
    <text evidence="1">Belongs to the sigma-70 factor family. ECF subfamily.</text>
</comment>
<dbReference type="PANTHER" id="PTHR47756">
    <property type="entry name" value="BLL6612 PROTEIN-RELATED"/>
    <property type="match status" value="1"/>
</dbReference>
<dbReference type="InterPro" id="IPR036388">
    <property type="entry name" value="WH-like_DNA-bd_sf"/>
</dbReference>
<dbReference type="GO" id="GO:0016987">
    <property type="term" value="F:sigma factor activity"/>
    <property type="evidence" value="ECO:0007669"/>
    <property type="project" value="UniProtKB-KW"/>
</dbReference>
<evidence type="ECO:0000256" key="4">
    <source>
        <dbReference type="ARBA" id="ARBA00023163"/>
    </source>
</evidence>
<dbReference type="SUPFAM" id="SSF88659">
    <property type="entry name" value="Sigma3 and sigma4 domains of RNA polymerase sigma factors"/>
    <property type="match status" value="1"/>
</dbReference>
<dbReference type="PANTHER" id="PTHR47756:SF2">
    <property type="entry name" value="BLL6612 PROTEIN"/>
    <property type="match status" value="1"/>
</dbReference>
<dbReference type="InterPro" id="IPR013325">
    <property type="entry name" value="RNA_pol_sigma_r2"/>
</dbReference>
<keyword evidence="4" id="KW-0804">Transcription</keyword>
<accession>A0A1I0YG97</accession>
<dbReference type="Pfam" id="PF20239">
    <property type="entry name" value="DUF6596"/>
    <property type="match status" value="1"/>
</dbReference>
<keyword evidence="2" id="KW-0805">Transcription regulation</keyword>
<evidence type="ECO:0000259" key="5">
    <source>
        <dbReference type="Pfam" id="PF04542"/>
    </source>
</evidence>
<dbReference type="Pfam" id="PF08281">
    <property type="entry name" value="Sigma70_r4_2"/>
    <property type="match status" value="1"/>
</dbReference>
<evidence type="ECO:0000256" key="1">
    <source>
        <dbReference type="ARBA" id="ARBA00010641"/>
    </source>
</evidence>
<feature type="domain" description="DUF6596" evidence="7">
    <location>
        <begin position="194"/>
        <end position="292"/>
    </location>
</feature>
<evidence type="ECO:0000259" key="6">
    <source>
        <dbReference type="Pfam" id="PF08281"/>
    </source>
</evidence>
<dbReference type="GO" id="GO:0003677">
    <property type="term" value="F:DNA binding"/>
    <property type="evidence" value="ECO:0007669"/>
    <property type="project" value="InterPro"/>
</dbReference>